<keyword evidence="1" id="KW-0812">Transmembrane</keyword>
<dbReference type="AlphaFoldDB" id="A0A859EPU1"/>
<protein>
    <recommendedName>
        <fullName evidence="4">Thioredoxin domain-containing protein</fullName>
    </recommendedName>
</protein>
<reference evidence="2 3" key="1">
    <citation type="submission" date="2020-05" db="EMBL/GenBank/DDBJ databases">
        <title>FDA dAtabase for Regulatory Grade micrObial Sequences (FDA-ARGOS): Supporting development and validation of Infectious Disease Dx tests.</title>
        <authorList>
            <person name="Bojja K."/>
            <person name="Kessler A."/>
            <person name="Tallon L."/>
            <person name="Sadzewicz L."/>
            <person name="Zhao X."/>
            <person name="Vavikolanu K."/>
            <person name="Mehta A."/>
            <person name="Aluvathingal J."/>
            <person name="Nadendla S."/>
            <person name="Myers T."/>
            <person name="Yan Y."/>
            <person name="Sichtig H."/>
        </authorList>
    </citation>
    <scope>NUCLEOTIDE SEQUENCE [LARGE SCALE GENOMIC DNA]</scope>
    <source>
        <strain evidence="2 3">FDAARGOS_770</strain>
    </source>
</reference>
<feature type="transmembrane region" description="Helical" evidence="1">
    <location>
        <begin position="15"/>
        <end position="36"/>
    </location>
</feature>
<feature type="transmembrane region" description="Helical" evidence="1">
    <location>
        <begin position="42"/>
        <end position="65"/>
    </location>
</feature>
<accession>A0A859EPU1</accession>
<dbReference type="Proteomes" id="UP000509459">
    <property type="component" value="Chromosome"/>
</dbReference>
<dbReference type="RefSeq" id="WP_002896824.1">
    <property type="nucleotide sequence ID" value="NZ_CP054570.1"/>
</dbReference>
<feature type="transmembrane region" description="Helical" evidence="1">
    <location>
        <begin position="86"/>
        <end position="110"/>
    </location>
</feature>
<dbReference type="Gene3D" id="3.40.30.10">
    <property type="entry name" value="Glutaredoxin"/>
    <property type="match status" value="1"/>
</dbReference>
<evidence type="ECO:0000256" key="1">
    <source>
        <dbReference type="SAM" id="Phobius"/>
    </source>
</evidence>
<proteinExistence type="predicted"/>
<dbReference type="EMBL" id="CP054570">
    <property type="protein sequence ID" value="QKQ44759.1"/>
    <property type="molecule type" value="Genomic_DNA"/>
</dbReference>
<dbReference type="InterPro" id="IPR036249">
    <property type="entry name" value="Thioredoxin-like_sf"/>
</dbReference>
<evidence type="ECO:0000313" key="2">
    <source>
        <dbReference type="EMBL" id="QKQ44759.1"/>
    </source>
</evidence>
<sequence>MTTEPQLSLTKKEDIAVLGGFILTLCFAWFLWQYRINIGHRLIWSSVLSFSFPFFYLIFAYHYLVSRTSARLPLLFGKKYRQASDMKLSLACLCFVFLLLLLGGVVSSFFSNQFSFDKTIFIHKDSQQAKQIFSMEAGSYSELLEKIESKDKRVILFYKLACRKCQRAVPELLAQVQDQDKILFIDISSEAGGKAAQRYGVDQAATAMVWGDKGYKLYSLATKEDDERITLNQAELDYVVQILNIDNK</sequence>
<keyword evidence="1" id="KW-0472">Membrane</keyword>
<dbReference type="SUPFAM" id="SSF52833">
    <property type="entry name" value="Thioredoxin-like"/>
    <property type="match status" value="1"/>
</dbReference>
<evidence type="ECO:0000313" key="3">
    <source>
        <dbReference type="Proteomes" id="UP000509459"/>
    </source>
</evidence>
<evidence type="ECO:0008006" key="4">
    <source>
        <dbReference type="Google" id="ProtNLM"/>
    </source>
</evidence>
<name>A0A859EPU1_STRSA</name>
<gene>
    <name evidence="2" type="ORF">FOC72_09360</name>
</gene>
<organism evidence="2 3">
    <name type="scientific">Streptococcus sanguinis</name>
    <dbReference type="NCBI Taxonomy" id="1305"/>
    <lineage>
        <taxon>Bacteria</taxon>
        <taxon>Bacillati</taxon>
        <taxon>Bacillota</taxon>
        <taxon>Bacilli</taxon>
        <taxon>Lactobacillales</taxon>
        <taxon>Streptococcaceae</taxon>
        <taxon>Streptococcus</taxon>
    </lineage>
</organism>
<keyword evidence="1" id="KW-1133">Transmembrane helix</keyword>